<dbReference type="GO" id="GO:0044715">
    <property type="term" value="F:8-oxo-dGDP phosphatase activity"/>
    <property type="evidence" value="ECO:0007669"/>
    <property type="project" value="TreeGrafter"/>
</dbReference>
<dbReference type="InterPro" id="IPR020084">
    <property type="entry name" value="NUDIX_hydrolase_CS"/>
</dbReference>
<dbReference type="OrthoDB" id="9810648at2"/>
<evidence type="ECO:0000256" key="12">
    <source>
        <dbReference type="RuleBase" id="RU003476"/>
    </source>
</evidence>
<dbReference type="EMBL" id="CP034170">
    <property type="protein sequence ID" value="AZI59376.1"/>
    <property type="molecule type" value="Genomic_DNA"/>
</dbReference>
<evidence type="ECO:0000256" key="3">
    <source>
        <dbReference type="ARBA" id="ARBA00022457"/>
    </source>
</evidence>
<dbReference type="PANTHER" id="PTHR47707:SF1">
    <property type="entry name" value="NUDIX HYDROLASE FAMILY PROTEIN"/>
    <property type="match status" value="1"/>
</dbReference>
<dbReference type="Gene3D" id="3.90.79.10">
    <property type="entry name" value="Nucleoside Triphosphate Pyrophosphohydrolase"/>
    <property type="match status" value="1"/>
</dbReference>
<evidence type="ECO:0000259" key="13">
    <source>
        <dbReference type="PROSITE" id="PS51462"/>
    </source>
</evidence>
<evidence type="ECO:0000256" key="2">
    <source>
        <dbReference type="ARBA" id="ARBA00005582"/>
    </source>
</evidence>
<evidence type="ECO:0000256" key="1">
    <source>
        <dbReference type="ARBA" id="ARBA00001946"/>
    </source>
</evidence>
<dbReference type="GO" id="GO:0006260">
    <property type="term" value="P:DNA replication"/>
    <property type="evidence" value="ECO:0007669"/>
    <property type="project" value="UniProtKB-KW"/>
</dbReference>
<keyword evidence="8" id="KW-0460">Magnesium</keyword>
<dbReference type="Proteomes" id="UP000268084">
    <property type="component" value="Chromosome"/>
</dbReference>
<dbReference type="Pfam" id="PF00293">
    <property type="entry name" value="NUDIX"/>
    <property type="match status" value="1"/>
</dbReference>
<evidence type="ECO:0000256" key="8">
    <source>
        <dbReference type="ARBA" id="ARBA00022842"/>
    </source>
</evidence>
<evidence type="ECO:0000256" key="6">
    <source>
        <dbReference type="ARBA" id="ARBA00022763"/>
    </source>
</evidence>
<dbReference type="GO" id="GO:0006281">
    <property type="term" value="P:DNA repair"/>
    <property type="evidence" value="ECO:0007669"/>
    <property type="project" value="UniProtKB-KW"/>
</dbReference>
<organism evidence="14 15">
    <name type="scientific">Nakamurella antarctica</name>
    <dbReference type="NCBI Taxonomy" id="1902245"/>
    <lineage>
        <taxon>Bacteria</taxon>
        <taxon>Bacillati</taxon>
        <taxon>Actinomycetota</taxon>
        <taxon>Actinomycetes</taxon>
        <taxon>Nakamurellales</taxon>
        <taxon>Nakamurellaceae</taxon>
        <taxon>Nakamurella</taxon>
    </lineage>
</organism>
<comment type="similarity">
    <text evidence="2 12">Belongs to the Nudix hydrolase family.</text>
</comment>
<feature type="domain" description="Nudix hydrolase" evidence="13">
    <location>
        <begin position="3"/>
        <end position="126"/>
    </location>
</feature>
<keyword evidence="7 12" id="KW-0378">Hydrolase</keyword>
<evidence type="ECO:0000313" key="15">
    <source>
        <dbReference type="Proteomes" id="UP000268084"/>
    </source>
</evidence>
<comment type="catalytic activity">
    <reaction evidence="10">
        <text>8-oxo-dGTP + H2O = 8-oxo-dGMP + diphosphate + H(+)</text>
        <dbReference type="Rhea" id="RHEA:31575"/>
        <dbReference type="ChEBI" id="CHEBI:15377"/>
        <dbReference type="ChEBI" id="CHEBI:15378"/>
        <dbReference type="ChEBI" id="CHEBI:33019"/>
        <dbReference type="ChEBI" id="CHEBI:63224"/>
        <dbReference type="ChEBI" id="CHEBI:77896"/>
        <dbReference type="EC" id="3.6.1.55"/>
    </reaction>
</comment>
<comment type="cofactor">
    <cofactor evidence="1">
        <name>Mg(2+)</name>
        <dbReference type="ChEBI" id="CHEBI:18420"/>
    </cofactor>
</comment>
<dbReference type="KEGG" id="nak:EH165_03950"/>
<protein>
    <recommendedName>
        <fullName evidence="11">8-oxo-dGTP diphosphatase</fullName>
        <ecNumber evidence="11">3.6.1.55</ecNumber>
    </recommendedName>
</protein>
<dbReference type="InterPro" id="IPR000086">
    <property type="entry name" value="NUDIX_hydrolase_dom"/>
</dbReference>
<keyword evidence="4" id="KW-0235">DNA replication</keyword>
<dbReference type="SUPFAM" id="SSF55811">
    <property type="entry name" value="Nudix"/>
    <property type="match status" value="1"/>
</dbReference>
<dbReference type="GO" id="GO:0008413">
    <property type="term" value="F:8-oxo-7,8-dihydroguanosine triphosphate pyrophosphatase activity"/>
    <property type="evidence" value="ECO:0007669"/>
    <property type="project" value="TreeGrafter"/>
</dbReference>
<dbReference type="InterPro" id="IPR015797">
    <property type="entry name" value="NUDIX_hydrolase-like_dom_sf"/>
</dbReference>
<proteinExistence type="inferred from homology"/>
<dbReference type="CDD" id="cd03425">
    <property type="entry name" value="NUDIX_MutT_NudA_like"/>
    <property type="match status" value="1"/>
</dbReference>
<evidence type="ECO:0000256" key="10">
    <source>
        <dbReference type="ARBA" id="ARBA00035861"/>
    </source>
</evidence>
<reference evidence="14 15" key="2">
    <citation type="submission" date="2018-12" db="EMBL/GenBank/DDBJ databases">
        <title>Nakamurella antarcticus sp. nov., isolated from Antarctica South Shetland Islands soil.</title>
        <authorList>
            <person name="Peng F."/>
        </authorList>
    </citation>
    <scope>NUCLEOTIDE SEQUENCE [LARGE SCALE GENOMIC DNA]</scope>
    <source>
        <strain evidence="14 15">S14-144</strain>
    </source>
</reference>
<dbReference type="GO" id="GO:0046872">
    <property type="term" value="F:metal ion binding"/>
    <property type="evidence" value="ECO:0007669"/>
    <property type="project" value="UniProtKB-KW"/>
</dbReference>
<dbReference type="GO" id="GO:0035539">
    <property type="term" value="F:8-oxo-7,8-dihydrodeoxyguanosine triphosphate pyrophosphatase activity"/>
    <property type="evidence" value="ECO:0007669"/>
    <property type="project" value="UniProtKB-EC"/>
</dbReference>
<keyword evidence="5" id="KW-0479">Metal-binding</keyword>
<dbReference type="PANTHER" id="PTHR47707">
    <property type="entry name" value="8-OXO-DGTP DIPHOSPHATASE"/>
    <property type="match status" value="1"/>
</dbReference>
<evidence type="ECO:0000256" key="7">
    <source>
        <dbReference type="ARBA" id="ARBA00022801"/>
    </source>
</evidence>
<dbReference type="PROSITE" id="PS51462">
    <property type="entry name" value="NUDIX"/>
    <property type="match status" value="1"/>
</dbReference>
<keyword evidence="9" id="KW-0234">DNA repair</keyword>
<dbReference type="InterPro" id="IPR020476">
    <property type="entry name" value="Nudix_hydrolase"/>
</dbReference>
<evidence type="ECO:0000313" key="14">
    <source>
        <dbReference type="EMBL" id="AZI59376.1"/>
    </source>
</evidence>
<name>A0A3G8ZZD1_9ACTN</name>
<keyword evidence="6" id="KW-0227">DNA damage</keyword>
<evidence type="ECO:0000256" key="5">
    <source>
        <dbReference type="ARBA" id="ARBA00022723"/>
    </source>
</evidence>
<evidence type="ECO:0000256" key="11">
    <source>
        <dbReference type="ARBA" id="ARBA00038905"/>
    </source>
</evidence>
<gene>
    <name evidence="14" type="ORF">EH165_03950</name>
</gene>
<reference evidence="14 15" key="1">
    <citation type="submission" date="2018-11" db="EMBL/GenBank/DDBJ databases">
        <authorList>
            <person name="Da X."/>
        </authorList>
    </citation>
    <scope>NUCLEOTIDE SEQUENCE [LARGE SCALE GENOMIC DNA]</scope>
    <source>
        <strain evidence="14 15">S14-144</strain>
    </source>
</reference>
<sequence>MHENVVVVGAAVIRDGAVLAARRTYPQSLAGKWELPGGKVEPGESDKSALVREMHEELGMAVEVGEQIGDDVALDVEKILRVYRVTLLAGEPLLTEHDEVRWLRADQLGEVDWLPGDVVVLPALAAALNANL</sequence>
<dbReference type="AlphaFoldDB" id="A0A3G8ZZD1"/>
<dbReference type="EC" id="3.6.1.55" evidence="11"/>
<dbReference type="GO" id="GO:0044716">
    <property type="term" value="F:8-oxo-GDP phosphatase activity"/>
    <property type="evidence" value="ECO:0007669"/>
    <property type="project" value="TreeGrafter"/>
</dbReference>
<dbReference type="PROSITE" id="PS00893">
    <property type="entry name" value="NUDIX_BOX"/>
    <property type="match status" value="1"/>
</dbReference>
<dbReference type="InterPro" id="IPR047127">
    <property type="entry name" value="MutT-like"/>
</dbReference>
<keyword evidence="3" id="KW-0515">Mutator protein</keyword>
<accession>A0A3G8ZZD1</accession>
<dbReference type="PRINTS" id="PR00502">
    <property type="entry name" value="NUDIXFAMILY"/>
</dbReference>
<evidence type="ECO:0000256" key="4">
    <source>
        <dbReference type="ARBA" id="ARBA00022705"/>
    </source>
</evidence>
<keyword evidence="15" id="KW-1185">Reference proteome</keyword>
<evidence type="ECO:0000256" key="9">
    <source>
        <dbReference type="ARBA" id="ARBA00023204"/>
    </source>
</evidence>